<keyword evidence="2" id="KW-1185">Reference proteome</keyword>
<gene>
    <name evidence="1" type="ORF">RHMOL_Rhmol07G0204800</name>
</gene>
<organism evidence="1 2">
    <name type="scientific">Rhododendron molle</name>
    <name type="common">Chinese azalea</name>
    <name type="synonym">Azalea mollis</name>
    <dbReference type="NCBI Taxonomy" id="49168"/>
    <lineage>
        <taxon>Eukaryota</taxon>
        <taxon>Viridiplantae</taxon>
        <taxon>Streptophyta</taxon>
        <taxon>Embryophyta</taxon>
        <taxon>Tracheophyta</taxon>
        <taxon>Spermatophyta</taxon>
        <taxon>Magnoliopsida</taxon>
        <taxon>eudicotyledons</taxon>
        <taxon>Gunneridae</taxon>
        <taxon>Pentapetalae</taxon>
        <taxon>asterids</taxon>
        <taxon>Ericales</taxon>
        <taxon>Ericaceae</taxon>
        <taxon>Ericoideae</taxon>
        <taxon>Rhodoreae</taxon>
        <taxon>Rhododendron</taxon>
    </lineage>
</organism>
<proteinExistence type="predicted"/>
<evidence type="ECO:0000313" key="1">
    <source>
        <dbReference type="EMBL" id="KAI8547550.1"/>
    </source>
</evidence>
<sequence length="235" mass="26922">MEQMVENLNGEYSNGERPTGNLNELDEIRTSIRQMGERIDNQITQLMLMITGITRRLPPPQNPETPLENNHEPPPEPNPQSPEMAAIKAKLAQLEQSLARSERITSIGFDIDELCLFPNARLPKKFKPIDFAKFDGTGDPKAHLISYIGALSMWGVEKDAMAQMFTQTLVGHALHWFTALEITKKRSWEDICEAFVAQFDYNIQLEVTIRELESTKMELEESFMDFVRRRRAKAV</sequence>
<reference evidence="1" key="1">
    <citation type="submission" date="2022-02" db="EMBL/GenBank/DDBJ databases">
        <title>Plant Genome Project.</title>
        <authorList>
            <person name="Zhang R.-G."/>
        </authorList>
    </citation>
    <scope>NUCLEOTIDE SEQUENCE</scope>
    <source>
        <strain evidence="1">AT1</strain>
    </source>
</reference>
<protein>
    <submittedName>
        <fullName evidence="1">Uncharacterized protein</fullName>
    </submittedName>
</protein>
<name>A0ACC0N2S1_RHOML</name>
<dbReference type="EMBL" id="CM046394">
    <property type="protein sequence ID" value="KAI8547550.1"/>
    <property type="molecule type" value="Genomic_DNA"/>
</dbReference>
<comment type="caution">
    <text evidence="1">The sequence shown here is derived from an EMBL/GenBank/DDBJ whole genome shotgun (WGS) entry which is preliminary data.</text>
</comment>
<accession>A0ACC0N2S1</accession>
<dbReference type="Proteomes" id="UP001062846">
    <property type="component" value="Chromosome 7"/>
</dbReference>
<evidence type="ECO:0000313" key="2">
    <source>
        <dbReference type="Proteomes" id="UP001062846"/>
    </source>
</evidence>